<keyword evidence="3" id="KW-1185">Reference proteome</keyword>
<dbReference type="HOGENOM" id="CLU_2697930_0_0_4"/>
<proteinExistence type="predicted"/>
<accession>Q7NPR1</accession>
<organism evidence="2 3">
    <name type="scientific">Chromobacterium violaceum (strain ATCC 12472 / DSM 30191 / JCM 1249 / CCUG 213 / NBRC 12614 / NCIMB 9131 / NCTC 9757 / MK)</name>
    <dbReference type="NCBI Taxonomy" id="243365"/>
    <lineage>
        <taxon>Bacteria</taxon>
        <taxon>Pseudomonadati</taxon>
        <taxon>Pseudomonadota</taxon>
        <taxon>Betaproteobacteria</taxon>
        <taxon>Neisseriales</taxon>
        <taxon>Chromobacteriaceae</taxon>
        <taxon>Chromobacterium</taxon>
    </lineage>
</organism>
<protein>
    <submittedName>
        <fullName evidence="2">Uncharacterized protein</fullName>
    </submittedName>
</protein>
<evidence type="ECO:0000313" key="3">
    <source>
        <dbReference type="Proteomes" id="UP000001424"/>
    </source>
</evidence>
<evidence type="ECO:0000313" key="2">
    <source>
        <dbReference type="EMBL" id="AAQ64065.1"/>
    </source>
</evidence>
<dbReference type="AlphaFoldDB" id="Q7NPR1"/>
<reference evidence="2 3" key="1">
    <citation type="journal article" date="2003" name="Proc. Natl. Acad. Sci. U.S.A.">
        <title>The complete genome sequence of Chromobacterium violaceum reveals remarkable and exploitable bacterial adaptability.</title>
        <authorList>
            <person name="Vasconcelos A.T.R."/>
            <person name="de Almeida D.F."/>
            <person name="Almeida F.C."/>
            <person name="de Almeida L.G.P."/>
            <person name="de Almeida R."/>
            <person name="Goncalves J.A.A."/>
            <person name="Andrade E.M."/>
            <person name="Antonio R.V."/>
            <person name="Araripe J."/>
            <person name="de Araujo M.F.F."/>
            <person name="Filho S.A."/>
            <person name="Azevedo V."/>
            <person name="Batista A.J."/>
            <person name="Bataus L.A.M."/>
            <person name="Batista J.S."/>
            <person name="Belo A."/>
            <person name="vander Berg C."/>
            <person name="Blamey J."/>
            <person name="Bogo M."/>
            <person name="Bonato S."/>
            <person name="Bordignon J."/>
            <person name="Brito C.A."/>
            <person name="Brocchi M."/>
            <person name="Burity H.A."/>
            <person name="Camargo A.A."/>
            <person name="Cardoso D.D.P."/>
            <person name="Carneiro N.P."/>
            <person name="Carraro D.M."/>
            <person name="Carvalho C.M.B."/>
            <person name="Cascardo J.C.M."/>
            <person name="Cavada B.S."/>
            <person name="Chueire L.M.O."/>
            <person name="Pasa T.B.C."/>
            <person name="Duran N."/>
            <person name="Fagundes N."/>
            <person name="Falcao C.L."/>
            <person name="Fantinatti F."/>
            <person name="Farias I.P."/>
            <person name="Felipe M.S.S."/>
            <person name="Ferrari L.P."/>
            <person name="Ferro J.A."/>
            <person name="Ferro M.I.T."/>
            <person name="Franco G.R."/>
            <person name="Freitas N.S.A."/>
            <person name="Furlan L.R."/>
            <person name="Gazzinelli R.T."/>
            <person name="Gomes E.A."/>
            <person name="Goncalves P.R."/>
            <person name="Grangeiro T.B."/>
            <person name="Grattapaglia D."/>
            <person name="Grisard E.C."/>
            <person name="Guimaraes C.T."/>
            <person name="Hanna E.S."/>
            <person name="Hungria M."/>
            <person name="Jardim S.N."/>
            <person name="Laurino J."/>
            <person name="Leoi L.C.T."/>
            <person name="Fassarella L."/>
            <person name="Lima A."/>
            <person name="Loureiro M.F."/>
            <person name="Lyra M.C.P."/>
            <person name="Macedo M."/>
            <person name="Madeira H.M.F."/>
            <person name="Manfio G.P."/>
            <person name="Maranhao A.Q."/>
            <person name="Martins W.S."/>
            <person name="di Mauro S.M.Z."/>
            <person name="de Medeiros S.R.B."/>
            <person name="Meissner R.D.V."/>
            <person name="Menck C.F.M."/>
            <person name="Moreira M.A.M."/>
            <person name="Nascimento F.F."/>
            <person name="Nicolas M.F."/>
            <person name="Oliveira J.G."/>
            <person name="Oliveira S.C."/>
            <person name="Paixao R.F.C."/>
            <person name="Parente J.A."/>
            <person name="Pedrosa F.O."/>
            <person name="Pena S.J.D."/>
            <person name="Perreira J.O."/>
            <person name="Perreira M."/>
            <person name="Pinto L.S.R.C."/>
            <person name="Pinto L.S."/>
            <person name="Porto J.I.R."/>
            <person name="Potrich D.P."/>
            <person name="Neto C.E.R."/>
            <person name="Reis A.M.M."/>
            <person name="Rigo L.U."/>
            <person name="Rondinelli E."/>
            <person name="dos Santos E.B.P."/>
            <person name="Santos F.R."/>
            <person name="Schneider M.P.C."/>
            <person name="Seuanez H.N."/>
            <person name="Silva A.M.R."/>
            <person name="da Silva A.L.C."/>
            <person name="Silva D.W."/>
            <person name="Silva R."/>
            <person name="Simoes I.C."/>
            <person name="Simon D."/>
            <person name="Soares C.M.A."/>
            <person name="Soares R.B.A."/>
            <person name="Souza E.M."/>
            <person name="Souza K.R.L."/>
            <person name="Souza R.C."/>
            <person name="Steffens M.B.R."/>
            <person name="Steindel M."/>
            <person name="Teixeira S.R."/>
            <person name="Urmenyi T."/>
            <person name="Vettore A."/>
            <person name="Wassem R."/>
            <person name="Zaha A."/>
            <person name="Simpson A.J.G."/>
        </authorList>
    </citation>
    <scope>NUCLEOTIDE SEQUENCE [LARGE SCALE GENOMIC DNA]</scope>
    <source>
        <strain evidence="3">ATCC 12472 / DSM 30191 / JCM 1249 / NBRC 12614 / NCIMB 9131 / NCTC 9757</strain>
    </source>
</reference>
<evidence type="ECO:0000256" key="1">
    <source>
        <dbReference type="SAM" id="MobiDB-lite"/>
    </source>
</evidence>
<dbReference type="STRING" id="243365.CV_3440"/>
<gene>
    <name evidence="2" type="ordered locus">CV_3440</name>
</gene>
<sequence length="73" mass="8606">MRCISPRRSCTACRARPTMSPTASPPRSPNWPWPARPSRRRSCCCGNWAGCCRTTRWRRSARPSRRWTRRWTA</sequence>
<name>Q7NPR1_CHRVO</name>
<feature type="region of interest" description="Disordered" evidence="1">
    <location>
        <begin position="14"/>
        <end position="41"/>
    </location>
</feature>
<feature type="compositionally biased region" description="Pro residues" evidence="1">
    <location>
        <begin position="23"/>
        <end position="35"/>
    </location>
</feature>
<dbReference type="Proteomes" id="UP000001424">
    <property type="component" value="Chromosome"/>
</dbReference>
<dbReference type="EMBL" id="AE016825">
    <property type="protein sequence ID" value="AAQ64065.1"/>
    <property type="molecule type" value="Genomic_DNA"/>
</dbReference>
<dbReference type="KEGG" id="cvi:CV_3440"/>